<dbReference type="PROSITE" id="PS50102">
    <property type="entry name" value="RRM"/>
    <property type="match status" value="1"/>
</dbReference>
<evidence type="ECO:0000313" key="7">
    <source>
        <dbReference type="Ensembl" id="ENSAMXP00005009151.1"/>
    </source>
</evidence>
<dbReference type="SUPFAM" id="SSF54928">
    <property type="entry name" value="RNA-binding domain, RBD"/>
    <property type="match status" value="1"/>
</dbReference>
<dbReference type="InterPro" id="IPR035979">
    <property type="entry name" value="RBD_domain_sf"/>
</dbReference>
<protein>
    <recommendedName>
        <fullName evidence="6">RRM domain-containing protein</fullName>
    </recommendedName>
</protein>
<reference evidence="7" key="1">
    <citation type="submission" date="2025-08" db="UniProtKB">
        <authorList>
            <consortium name="Ensembl"/>
        </authorList>
    </citation>
    <scope>IDENTIFICATION</scope>
</reference>
<keyword evidence="2 4" id="KW-0694">RNA-binding</keyword>
<dbReference type="GO" id="GO:0000381">
    <property type="term" value="P:regulation of alternative mRNA splicing, via spliceosome"/>
    <property type="evidence" value="ECO:0007669"/>
    <property type="project" value="TreeGrafter"/>
</dbReference>
<organism evidence="7 8">
    <name type="scientific">Astyanax mexicanus</name>
    <name type="common">Blind cave fish</name>
    <name type="synonym">Astyanax fasciatus mexicanus</name>
    <dbReference type="NCBI Taxonomy" id="7994"/>
    <lineage>
        <taxon>Eukaryota</taxon>
        <taxon>Metazoa</taxon>
        <taxon>Chordata</taxon>
        <taxon>Craniata</taxon>
        <taxon>Vertebrata</taxon>
        <taxon>Euteleostomi</taxon>
        <taxon>Actinopterygii</taxon>
        <taxon>Neopterygii</taxon>
        <taxon>Teleostei</taxon>
        <taxon>Ostariophysi</taxon>
        <taxon>Characiformes</taxon>
        <taxon>Characoidei</taxon>
        <taxon>Acestrorhamphidae</taxon>
        <taxon>Acestrorhamphinae</taxon>
        <taxon>Astyanax</taxon>
    </lineage>
</organism>
<dbReference type="Gene3D" id="3.30.70.330">
    <property type="match status" value="1"/>
</dbReference>
<evidence type="ECO:0000259" key="6">
    <source>
        <dbReference type="PROSITE" id="PS50102"/>
    </source>
</evidence>
<feature type="domain" description="RRM" evidence="6">
    <location>
        <begin position="25"/>
        <end position="83"/>
    </location>
</feature>
<keyword evidence="5" id="KW-1133">Transmembrane helix</keyword>
<dbReference type="GO" id="GO:0005654">
    <property type="term" value="C:nucleoplasm"/>
    <property type="evidence" value="ECO:0007669"/>
    <property type="project" value="UniProtKB-SubCell"/>
</dbReference>
<dbReference type="PANTHER" id="PTHR13798:SF11">
    <property type="entry name" value="RNA-BINDING PROTEIN 7-RELATED"/>
    <property type="match status" value="1"/>
</dbReference>
<proteinExistence type="predicted"/>
<dbReference type="InterPro" id="IPR000504">
    <property type="entry name" value="RRM_dom"/>
</dbReference>
<keyword evidence="3" id="KW-0539">Nucleus</keyword>
<dbReference type="AlphaFoldDB" id="A0A8B9H909"/>
<evidence type="ECO:0000256" key="4">
    <source>
        <dbReference type="PROSITE-ProRule" id="PRU00176"/>
    </source>
</evidence>
<evidence type="ECO:0000256" key="1">
    <source>
        <dbReference type="ARBA" id="ARBA00004642"/>
    </source>
</evidence>
<accession>A0A8B9H909</accession>
<name>A0A8B9H909_ASTMX</name>
<comment type="subcellular location">
    <subcellularLocation>
        <location evidence="1">Nucleus</location>
        <location evidence="1">Nucleoplasm</location>
    </subcellularLocation>
</comment>
<sequence length="96" mass="11337">MPCDSQQYFGYKILVFFIGTFTFYFFYQAGPVRKVVIPRGREGQQRTFGFVYYKHAEAVPYSIELLDGIWLYGRPISLKYPYGREITEFESVFLTS</sequence>
<keyword evidence="5" id="KW-0472">Membrane</keyword>
<dbReference type="Proteomes" id="UP000694621">
    <property type="component" value="Unplaced"/>
</dbReference>
<evidence type="ECO:0000256" key="2">
    <source>
        <dbReference type="ARBA" id="ARBA00022884"/>
    </source>
</evidence>
<dbReference type="InterPro" id="IPR012677">
    <property type="entry name" value="Nucleotide-bd_a/b_plait_sf"/>
</dbReference>
<evidence type="ECO:0000256" key="3">
    <source>
        <dbReference type="ARBA" id="ARBA00023242"/>
    </source>
</evidence>
<dbReference type="GO" id="GO:0003727">
    <property type="term" value="F:single-stranded RNA binding"/>
    <property type="evidence" value="ECO:0007669"/>
    <property type="project" value="TreeGrafter"/>
</dbReference>
<dbReference type="InterPro" id="IPR052285">
    <property type="entry name" value="NEXT_complex_subunit"/>
</dbReference>
<dbReference type="Ensembl" id="ENSAMXT00005010211.1">
    <property type="protein sequence ID" value="ENSAMXP00005009151.1"/>
    <property type="gene ID" value="ENSAMXG00005005232.1"/>
</dbReference>
<evidence type="ECO:0000256" key="5">
    <source>
        <dbReference type="SAM" id="Phobius"/>
    </source>
</evidence>
<dbReference type="Pfam" id="PF00076">
    <property type="entry name" value="RRM_1"/>
    <property type="match status" value="1"/>
</dbReference>
<dbReference type="PANTHER" id="PTHR13798">
    <property type="entry name" value="RNA BINDING MOTIF RBM PROTEIN -RELATED"/>
    <property type="match status" value="1"/>
</dbReference>
<evidence type="ECO:0000313" key="8">
    <source>
        <dbReference type="Proteomes" id="UP000694621"/>
    </source>
</evidence>
<feature type="transmembrane region" description="Helical" evidence="5">
    <location>
        <begin position="9"/>
        <end position="27"/>
    </location>
</feature>
<keyword evidence="5" id="KW-0812">Transmembrane</keyword>